<dbReference type="EMBL" id="KI546046">
    <property type="protein sequence ID" value="EST47234.1"/>
    <property type="molecule type" value="Genomic_DNA"/>
</dbReference>
<evidence type="ECO:0000313" key="3">
    <source>
        <dbReference type="Proteomes" id="UP000018208"/>
    </source>
</evidence>
<protein>
    <submittedName>
        <fullName evidence="1">Uncharacterized protein</fullName>
    </submittedName>
</protein>
<name>V6M208_9EUKA</name>
<evidence type="ECO:0000313" key="2">
    <source>
        <dbReference type="EMBL" id="KAH0575723.1"/>
    </source>
</evidence>
<keyword evidence="3" id="KW-1185">Reference proteome</keyword>
<reference evidence="2" key="2">
    <citation type="submission" date="2020-12" db="EMBL/GenBank/DDBJ databases">
        <title>New Spironucleus salmonicida genome in near-complete chromosomes.</title>
        <authorList>
            <person name="Xu F."/>
            <person name="Kurt Z."/>
            <person name="Jimenez-Gonzalez A."/>
            <person name="Astvaldsson A."/>
            <person name="Andersson J.O."/>
            <person name="Svard S.G."/>
        </authorList>
    </citation>
    <scope>NUCLEOTIDE SEQUENCE</scope>
    <source>
        <strain evidence="2">ATCC 50377</strain>
    </source>
</reference>
<sequence length="241" mass="29010">MTTFQKNQLVSDKKIMHQEINYFNKFTHNIRPFKIQPTKEVIQLSDKQYEFYKRPLDEKLPVIVIFYEAVVNTKVELVKVEIYDSKTCNLINMINIIVQGQFSIIDNSFTWNQKQYDDDNQKIDRKQAFSIIKQICSRKQIYTFSLSKTTNKLLKNCACFNKFQNIQEVYQNASLVEIARKLNNIEKDQMVTEELKIQTIKILIHLYGEEHQWYLFQLFEDDKHARNYAKLQEKQIDFYEF</sequence>
<reference evidence="1 2" key="1">
    <citation type="journal article" date="2014" name="PLoS Genet.">
        <title>The Genome of Spironucleus salmonicida Highlights a Fish Pathogen Adapted to Fluctuating Environments.</title>
        <authorList>
            <person name="Xu F."/>
            <person name="Jerlstrom-Hultqvist J."/>
            <person name="Einarsson E."/>
            <person name="Astvaldsson A."/>
            <person name="Svard S.G."/>
            <person name="Andersson J.O."/>
        </authorList>
    </citation>
    <scope>NUCLEOTIDE SEQUENCE</scope>
    <source>
        <strain evidence="2">ATCC 50377</strain>
    </source>
</reference>
<accession>V6M208</accession>
<gene>
    <name evidence="1" type="ORF">SS50377_12744</name>
    <name evidence="2" type="ORF">SS50377_23363</name>
</gene>
<dbReference type="VEuPathDB" id="GiardiaDB:SS50377_23363"/>
<dbReference type="Proteomes" id="UP000018208">
    <property type="component" value="Unassembled WGS sequence"/>
</dbReference>
<organism evidence="1">
    <name type="scientific">Spironucleus salmonicida</name>
    <dbReference type="NCBI Taxonomy" id="348837"/>
    <lineage>
        <taxon>Eukaryota</taxon>
        <taxon>Metamonada</taxon>
        <taxon>Diplomonadida</taxon>
        <taxon>Hexamitidae</taxon>
        <taxon>Hexamitinae</taxon>
        <taxon>Spironucleus</taxon>
    </lineage>
</organism>
<proteinExistence type="predicted"/>
<dbReference type="AlphaFoldDB" id="V6M208"/>
<evidence type="ECO:0000313" key="1">
    <source>
        <dbReference type="EMBL" id="EST47234.1"/>
    </source>
</evidence>
<dbReference type="EMBL" id="AUWU02000003">
    <property type="protein sequence ID" value="KAH0575723.1"/>
    <property type="molecule type" value="Genomic_DNA"/>
</dbReference>